<dbReference type="AlphaFoldDB" id="A0A2A2FHC3"/>
<feature type="transmembrane region" description="Helical" evidence="1">
    <location>
        <begin position="74"/>
        <end position="96"/>
    </location>
</feature>
<proteinExistence type="predicted"/>
<keyword evidence="1" id="KW-0472">Membrane</keyword>
<keyword evidence="3" id="KW-1185">Reference proteome</keyword>
<evidence type="ECO:0000256" key="1">
    <source>
        <dbReference type="SAM" id="Phobius"/>
    </source>
</evidence>
<organism evidence="2 3">
    <name type="scientific">Halorubrum salipaludis</name>
    <dbReference type="NCBI Taxonomy" id="2032630"/>
    <lineage>
        <taxon>Archaea</taxon>
        <taxon>Methanobacteriati</taxon>
        <taxon>Methanobacteriota</taxon>
        <taxon>Stenosarchaea group</taxon>
        <taxon>Halobacteria</taxon>
        <taxon>Halobacteriales</taxon>
        <taxon>Haloferacaceae</taxon>
        <taxon>Halorubrum</taxon>
    </lineage>
</organism>
<dbReference type="OrthoDB" id="313603at2157"/>
<accession>A0A2A2FHC3</accession>
<sequence>MRLLPRPSMRTQRRLTRAMQAVLIGIIVYGLVGGTFGLPGGGTKAVTNGTIGLLVTFVPAVLERNYDLPLDPWLGVWITTAVFLHTLGSAGFYAQIEWWDHVTHALSASLVAGVGYTTIRAVDLHSDEIRIPARFAFVFIFVVVLGFGVAWELFEFALDIVADETGIDMPLAQHGLDDTVGDLMYNSVGALLVAAFGQAHLAGVADDIRDGLFSDAERRGE</sequence>
<dbReference type="InterPro" id="IPR014509">
    <property type="entry name" value="YjdF-like"/>
</dbReference>
<evidence type="ECO:0000313" key="3">
    <source>
        <dbReference type="Proteomes" id="UP000218083"/>
    </source>
</evidence>
<evidence type="ECO:0000313" key="2">
    <source>
        <dbReference type="EMBL" id="PAU84042.1"/>
    </source>
</evidence>
<feature type="transmembrane region" description="Helical" evidence="1">
    <location>
        <begin position="131"/>
        <end position="151"/>
    </location>
</feature>
<name>A0A2A2FHC3_9EURY</name>
<dbReference type="Proteomes" id="UP000218083">
    <property type="component" value="Unassembled WGS sequence"/>
</dbReference>
<reference evidence="2 3" key="1">
    <citation type="submission" date="2017-08" db="EMBL/GenBank/DDBJ databases">
        <title>The strain WRN001 was isolated from Binhai saline alkaline soil, Tianjin, China.</title>
        <authorList>
            <person name="Liu D."/>
            <person name="Zhang G."/>
        </authorList>
    </citation>
    <scope>NUCLEOTIDE SEQUENCE [LARGE SCALE GENOMIC DNA]</scope>
    <source>
        <strain evidence="2 3">WN019</strain>
    </source>
</reference>
<dbReference type="EMBL" id="NSKC01000003">
    <property type="protein sequence ID" value="PAU84042.1"/>
    <property type="molecule type" value="Genomic_DNA"/>
</dbReference>
<keyword evidence="1" id="KW-0812">Transmembrane</keyword>
<protein>
    <recommendedName>
        <fullName evidence="4">DUF2238 domain-containing protein</fullName>
    </recommendedName>
</protein>
<feature type="transmembrane region" description="Helical" evidence="1">
    <location>
        <begin position="21"/>
        <end position="39"/>
    </location>
</feature>
<gene>
    <name evidence="2" type="ORF">CK500_06295</name>
</gene>
<evidence type="ECO:0008006" key="4">
    <source>
        <dbReference type="Google" id="ProtNLM"/>
    </source>
</evidence>
<dbReference type="RefSeq" id="WP_095636405.1">
    <property type="nucleotide sequence ID" value="NZ_NSKC01000003.1"/>
</dbReference>
<comment type="caution">
    <text evidence="2">The sequence shown here is derived from an EMBL/GenBank/DDBJ whole genome shotgun (WGS) entry which is preliminary data.</text>
</comment>
<dbReference type="Pfam" id="PF09997">
    <property type="entry name" value="DUF2238"/>
    <property type="match status" value="1"/>
</dbReference>
<keyword evidence="1" id="KW-1133">Transmembrane helix</keyword>